<accession>A0ABS8BJ68</accession>
<gene>
    <name evidence="2" type="ORF">LG219_05075</name>
</gene>
<feature type="signal peptide" evidence="1">
    <location>
        <begin position="1"/>
        <end position="26"/>
    </location>
</feature>
<protein>
    <submittedName>
        <fullName evidence="2">TraB/GumN family protein</fullName>
    </submittedName>
</protein>
<keyword evidence="1" id="KW-0732">Signal</keyword>
<dbReference type="CDD" id="cd14789">
    <property type="entry name" value="Tiki"/>
    <property type="match status" value="1"/>
</dbReference>
<dbReference type="EMBL" id="JAJAWG010000002">
    <property type="protein sequence ID" value="MCB5195659.1"/>
    <property type="molecule type" value="Genomic_DNA"/>
</dbReference>
<dbReference type="Proteomes" id="UP001198034">
    <property type="component" value="Unassembled WGS sequence"/>
</dbReference>
<evidence type="ECO:0000313" key="2">
    <source>
        <dbReference type="EMBL" id="MCB5195659.1"/>
    </source>
</evidence>
<evidence type="ECO:0000313" key="3">
    <source>
        <dbReference type="Proteomes" id="UP001198034"/>
    </source>
</evidence>
<proteinExistence type="predicted"/>
<dbReference type="InterPro" id="IPR002816">
    <property type="entry name" value="TraB/PrgY/GumN_fam"/>
</dbReference>
<reference evidence="2 3" key="1">
    <citation type="submission" date="2021-10" db="EMBL/GenBank/DDBJ databases">
        <authorList>
            <person name="Chen M."/>
        </authorList>
    </citation>
    <scope>NUCLEOTIDE SEQUENCE [LARGE SCALE GENOMIC DNA]</scope>
    <source>
        <strain evidence="2 3">H3-26</strain>
    </source>
</reference>
<dbReference type="Pfam" id="PF01963">
    <property type="entry name" value="TraB_PrgY_gumN"/>
    <property type="match status" value="1"/>
</dbReference>
<keyword evidence="3" id="KW-1185">Reference proteome</keyword>
<name>A0ABS8BJ68_9NEIS</name>
<evidence type="ECO:0000256" key="1">
    <source>
        <dbReference type="SAM" id="SignalP"/>
    </source>
</evidence>
<sequence length="300" mass="33086">MLARFSSSLFAAMTALSFTVVPPALADQGDQSAILWKVEKANTPPSWILATIQTTDGQAAEFTPSTMAALGGAKYIGTEFHNDINSVVDMAHAMLDEKPSLAQTLGAADYAKLLPLIESRGYPASVTAKLKPWAAIMMLLSPRPAKDLIPMDDRLLKYSMENGRKYFGIESVEQQLAPYQAIPTAKQIPLLKTLIKNEAKLEQNYKLIVAAYLKQDLNQIQKLLQIEALALPEADRAWYRQWRTDTFNQRNTVIVQRLQIPFEKGDSFVGISAAQLPGKEGLLAKLRAAGYRLSAFTSAK</sequence>
<comment type="caution">
    <text evidence="2">The sequence shown here is derived from an EMBL/GenBank/DDBJ whole genome shotgun (WGS) entry which is preliminary data.</text>
</comment>
<dbReference type="RefSeq" id="WP_226763449.1">
    <property type="nucleotide sequence ID" value="NZ_JAJAWG010000002.1"/>
</dbReference>
<organism evidence="2 3">
    <name type="scientific">Deefgea salmonis</name>
    <dbReference type="NCBI Taxonomy" id="2875502"/>
    <lineage>
        <taxon>Bacteria</taxon>
        <taxon>Pseudomonadati</taxon>
        <taxon>Pseudomonadota</taxon>
        <taxon>Betaproteobacteria</taxon>
        <taxon>Neisseriales</taxon>
        <taxon>Chitinibacteraceae</taxon>
        <taxon>Deefgea</taxon>
    </lineage>
</organism>
<feature type="chain" id="PRO_5045168652" evidence="1">
    <location>
        <begin position="27"/>
        <end position="300"/>
    </location>
</feature>